<dbReference type="Proteomes" id="UP000276133">
    <property type="component" value="Unassembled WGS sequence"/>
</dbReference>
<feature type="transmembrane region" description="Helical" evidence="1">
    <location>
        <begin position="95"/>
        <end position="119"/>
    </location>
</feature>
<comment type="caution">
    <text evidence="2">The sequence shown here is derived from an EMBL/GenBank/DDBJ whole genome shotgun (WGS) entry which is preliminary data.</text>
</comment>
<evidence type="ECO:0000313" key="2">
    <source>
        <dbReference type="EMBL" id="RNA01324.1"/>
    </source>
</evidence>
<protein>
    <submittedName>
        <fullName evidence="2">Uncharacterized protein</fullName>
    </submittedName>
</protein>
<dbReference type="AlphaFoldDB" id="A0A3M7PQN4"/>
<organism evidence="2 3">
    <name type="scientific">Brachionus plicatilis</name>
    <name type="common">Marine rotifer</name>
    <name type="synonym">Brachionus muelleri</name>
    <dbReference type="NCBI Taxonomy" id="10195"/>
    <lineage>
        <taxon>Eukaryota</taxon>
        <taxon>Metazoa</taxon>
        <taxon>Spiralia</taxon>
        <taxon>Gnathifera</taxon>
        <taxon>Rotifera</taxon>
        <taxon>Eurotatoria</taxon>
        <taxon>Monogononta</taxon>
        <taxon>Pseudotrocha</taxon>
        <taxon>Ploima</taxon>
        <taxon>Brachionidae</taxon>
        <taxon>Brachionus</taxon>
    </lineage>
</organism>
<evidence type="ECO:0000256" key="1">
    <source>
        <dbReference type="SAM" id="Phobius"/>
    </source>
</evidence>
<sequence length="156" mass="18597">MTKFDLYTLHILKQLIFFFTSVSISHSFIVTDELVDMLKDKENVVLCEYKELVDLELSILQSFDFSVMICRFGEIVSFQKDLFNDRFETKNHFKYFTFTFLINELTSLFILRLFNIIILKEHYSSKMESEAKSMKCFLENPWNIHATLKIKSLVMN</sequence>
<keyword evidence="1" id="KW-1133">Transmembrane helix</keyword>
<gene>
    <name evidence="2" type="ORF">BpHYR1_020607</name>
</gene>
<dbReference type="EMBL" id="REGN01009371">
    <property type="protein sequence ID" value="RNA01324.1"/>
    <property type="molecule type" value="Genomic_DNA"/>
</dbReference>
<accession>A0A3M7PQN4</accession>
<name>A0A3M7PQN4_BRAPC</name>
<keyword evidence="1" id="KW-0472">Membrane</keyword>
<feature type="transmembrane region" description="Helical" evidence="1">
    <location>
        <begin position="12"/>
        <end position="30"/>
    </location>
</feature>
<proteinExistence type="predicted"/>
<reference evidence="2 3" key="1">
    <citation type="journal article" date="2018" name="Sci. Rep.">
        <title>Genomic signatures of local adaptation to the degree of environmental predictability in rotifers.</title>
        <authorList>
            <person name="Franch-Gras L."/>
            <person name="Hahn C."/>
            <person name="Garcia-Roger E.M."/>
            <person name="Carmona M.J."/>
            <person name="Serra M."/>
            <person name="Gomez A."/>
        </authorList>
    </citation>
    <scope>NUCLEOTIDE SEQUENCE [LARGE SCALE GENOMIC DNA]</scope>
    <source>
        <strain evidence="2">HYR1</strain>
    </source>
</reference>
<keyword evidence="3" id="KW-1185">Reference proteome</keyword>
<evidence type="ECO:0000313" key="3">
    <source>
        <dbReference type="Proteomes" id="UP000276133"/>
    </source>
</evidence>
<keyword evidence="1" id="KW-0812">Transmembrane</keyword>